<reference evidence="2" key="1">
    <citation type="submission" date="2022-12" db="EMBL/GenBank/DDBJ databases">
        <title>Reference genome sequencing for broad-spectrum identification of bacterial and archaeal isolates by mass spectrometry.</title>
        <authorList>
            <person name="Sekiguchi Y."/>
            <person name="Tourlousse D.M."/>
        </authorList>
    </citation>
    <scope>NUCLEOTIDE SEQUENCE</scope>
    <source>
        <strain evidence="2">301</strain>
    </source>
</reference>
<evidence type="ECO:0000313" key="4">
    <source>
        <dbReference type="Proteomes" id="UP001144397"/>
    </source>
</evidence>
<sequence>MIAPRKSSAMLERARQSTQDGREQAARELLEWEKVEGAIREAAGKGFEQVTLTPAIPVDIKNTDQAQATERKLQHLGFSTRWDERAGPEQGMRLYALIVGWGGS</sequence>
<dbReference type="Proteomes" id="UP001245370">
    <property type="component" value="Unassembled WGS sequence"/>
</dbReference>
<name>A0A9W6FMR8_XANFL</name>
<dbReference type="Proteomes" id="UP001144397">
    <property type="component" value="Unassembled WGS sequence"/>
</dbReference>
<evidence type="ECO:0000313" key="3">
    <source>
        <dbReference type="EMBL" id="MDR6336913.1"/>
    </source>
</evidence>
<dbReference type="EMBL" id="JAVDPY010000021">
    <property type="protein sequence ID" value="MDR6336913.1"/>
    <property type="molecule type" value="Genomic_DNA"/>
</dbReference>
<reference evidence="3 5" key="2">
    <citation type="submission" date="2023-07" db="EMBL/GenBank/DDBJ databases">
        <title>Genomic Encyclopedia of Type Strains, Phase IV (KMG-IV): sequencing the most valuable type-strain genomes for metagenomic binning, comparative biology and taxonomic classification.</title>
        <authorList>
            <person name="Goeker M."/>
        </authorList>
    </citation>
    <scope>NUCLEOTIDE SEQUENCE [LARGE SCALE GENOMIC DNA]</scope>
    <source>
        <strain evidence="3 5">DSM 338</strain>
    </source>
</reference>
<dbReference type="GeneID" id="95766110"/>
<feature type="region of interest" description="Disordered" evidence="1">
    <location>
        <begin position="1"/>
        <end position="25"/>
    </location>
</feature>
<dbReference type="RefSeq" id="WP_281810150.1">
    <property type="nucleotide sequence ID" value="NZ_BSDO01000023.1"/>
</dbReference>
<protein>
    <submittedName>
        <fullName evidence="2">Uncharacterized protein</fullName>
    </submittedName>
</protein>
<feature type="compositionally biased region" description="Basic and acidic residues" evidence="1">
    <location>
        <begin position="12"/>
        <end position="25"/>
    </location>
</feature>
<comment type="caution">
    <text evidence="2">The sequence shown here is derived from an EMBL/GenBank/DDBJ whole genome shotgun (WGS) entry which is preliminary data.</text>
</comment>
<keyword evidence="5" id="KW-1185">Reference proteome</keyword>
<proteinExistence type="predicted"/>
<evidence type="ECO:0000313" key="2">
    <source>
        <dbReference type="EMBL" id="GLI25665.1"/>
    </source>
</evidence>
<evidence type="ECO:0000256" key="1">
    <source>
        <dbReference type="SAM" id="MobiDB-lite"/>
    </source>
</evidence>
<evidence type="ECO:0000313" key="5">
    <source>
        <dbReference type="Proteomes" id="UP001245370"/>
    </source>
</evidence>
<dbReference type="EMBL" id="BSDO01000023">
    <property type="protein sequence ID" value="GLI25665.1"/>
    <property type="molecule type" value="Genomic_DNA"/>
</dbReference>
<organism evidence="2 4">
    <name type="scientific">Xanthobacter flavus</name>
    <dbReference type="NCBI Taxonomy" id="281"/>
    <lineage>
        <taxon>Bacteria</taxon>
        <taxon>Pseudomonadati</taxon>
        <taxon>Pseudomonadota</taxon>
        <taxon>Alphaproteobacteria</taxon>
        <taxon>Hyphomicrobiales</taxon>
        <taxon>Xanthobacteraceae</taxon>
        <taxon>Xanthobacter</taxon>
    </lineage>
</organism>
<gene>
    <name evidence="3" type="ORF">GGQ86_005417</name>
    <name evidence="2" type="ORF">XFLAVUS301_53390</name>
</gene>
<accession>A0A9W6FMR8</accession>
<dbReference type="AlphaFoldDB" id="A0A9W6FMR8"/>